<feature type="transmembrane region" description="Helical" evidence="6">
    <location>
        <begin position="188"/>
        <end position="207"/>
    </location>
</feature>
<dbReference type="CDD" id="cd06580">
    <property type="entry name" value="TM_PBP1_transp_TpRbsC_like"/>
    <property type="match status" value="1"/>
</dbReference>
<evidence type="ECO:0000256" key="3">
    <source>
        <dbReference type="ARBA" id="ARBA00022692"/>
    </source>
</evidence>
<sequence length="356" mass="38490">MNSSNKFDILRMVLAVGIALLISFLIILIASDEPLRAILELLTGPLKSTRSFGNVIEKMIPLIFTGVGISIMFSANQINLAGEGSFHLGGLVATYIALNAAIPMGLSPWVCVLVAGFLGSLVTAVPAVMKIKTDSDVLVSSLMMNYIIVFFANYVLNYILRDPKAGAVVSFAIPAHIQLNSIIPGTRIHLGLFIALAVAFFGYVLLYKTKIGYEIRITGENMDFAKYSGINVLKVTLISQLIGGFIFGVGGGVEILGMYSRFSWTSSLGYGWDAIIITTLAKKNPLYVPFAAFFLAYLRTGASKMSIATNVPTEIITVAQGIIILLVVAEQFLSKYKHKMIAKEARLSLSNAKEAE</sequence>
<reference evidence="7" key="1">
    <citation type="submission" date="2020-07" db="EMBL/GenBank/DDBJ databases">
        <title>Genomic analysis of a strain of Sedimentibacter Hydroxybenzoicus DSM7310.</title>
        <authorList>
            <person name="Ma S."/>
        </authorList>
    </citation>
    <scope>NUCLEOTIDE SEQUENCE</scope>
    <source>
        <strain evidence="7">DSM 7310</strain>
    </source>
</reference>
<feature type="transmembrane region" description="Helical" evidence="6">
    <location>
        <begin position="137"/>
        <end position="156"/>
    </location>
</feature>
<keyword evidence="8" id="KW-1185">Reference proteome</keyword>
<keyword evidence="4 6" id="KW-1133">Transmembrane helix</keyword>
<feature type="transmembrane region" description="Helical" evidence="6">
    <location>
        <begin position="106"/>
        <end position="125"/>
    </location>
</feature>
<comment type="subcellular location">
    <subcellularLocation>
        <location evidence="1">Cell membrane</location>
        <topology evidence="1">Multi-pass membrane protein</topology>
    </subcellularLocation>
</comment>
<feature type="transmembrane region" description="Helical" evidence="6">
    <location>
        <begin position="51"/>
        <end position="73"/>
    </location>
</feature>
<evidence type="ECO:0000256" key="5">
    <source>
        <dbReference type="ARBA" id="ARBA00023136"/>
    </source>
</evidence>
<evidence type="ECO:0000313" key="7">
    <source>
        <dbReference type="EMBL" id="NYB73710.1"/>
    </source>
</evidence>
<comment type="caution">
    <text evidence="7">The sequence shown here is derived from an EMBL/GenBank/DDBJ whole genome shotgun (WGS) entry which is preliminary data.</text>
</comment>
<keyword evidence="5 6" id="KW-0472">Membrane</keyword>
<gene>
    <name evidence="7" type="ORF">HZF24_06095</name>
</gene>
<proteinExistence type="predicted"/>
<keyword evidence="2" id="KW-1003">Cell membrane</keyword>
<dbReference type="GO" id="GO:0022857">
    <property type="term" value="F:transmembrane transporter activity"/>
    <property type="evidence" value="ECO:0007669"/>
    <property type="project" value="InterPro"/>
</dbReference>
<feature type="transmembrane region" description="Helical" evidence="6">
    <location>
        <begin position="228"/>
        <end position="250"/>
    </location>
</feature>
<dbReference type="Pfam" id="PF02653">
    <property type="entry name" value="BPD_transp_2"/>
    <property type="match status" value="1"/>
</dbReference>
<dbReference type="RefSeq" id="WP_179237406.1">
    <property type="nucleotide sequence ID" value="NZ_JACBNQ010000004.1"/>
</dbReference>
<dbReference type="PANTHER" id="PTHR47089">
    <property type="entry name" value="ABC TRANSPORTER, PERMEASE PROTEIN"/>
    <property type="match status" value="1"/>
</dbReference>
<organism evidence="7 8">
    <name type="scientific">Sedimentibacter hydroxybenzoicus DSM 7310</name>
    <dbReference type="NCBI Taxonomy" id="1123245"/>
    <lineage>
        <taxon>Bacteria</taxon>
        <taxon>Bacillati</taxon>
        <taxon>Bacillota</taxon>
        <taxon>Tissierellia</taxon>
        <taxon>Sedimentibacter</taxon>
    </lineage>
</organism>
<dbReference type="InterPro" id="IPR001851">
    <property type="entry name" value="ABC_transp_permease"/>
</dbReference>
<keyword evidence="3 6" id="KW-0812">Transmembrane</keyword>
<accession>A0A974BIA5</accession>
<evidence type="ECO:0000256" key="4">
    <source>
        <dbReference type="ARBA" id="ARBA00022989"/>
    </source>
</evidence>
<dbReference type="EMBL" id="JACBNQ010000004">
    <property type="protein sequence ID" value="NYB73710.1"/>
    <property type="molecule type" value="Genomic_DNA"/>
</dbReference>
<evidence type="ECO:0000256" key="1">
    <source>
        <dbReference type="ARBA" id="ARBA00004651"/>
    </source>
</evidence>
<feature type="transmembrane region" description="Helical" evidence="6">
    <location>
        <begin position="80"/>
        <end position="100"/>
    </location>
</feature>
<evidence type="ECO:0000313" key="8">
    <source>
        <dbReference type="Proteomes" id="UP000611629"/>
    </source>
</evidence>
<dbReference type="Proteomes" id="UP000611629">
    <property type="component" value="Unassembled WGS sequence"/>
</dbReference>
<evidence type="ECO:0000256" key="6">
    <source>
        <dbReference type="SAM" id="Phobius"/>
    </source>
</evidence>
<name>A0A974BIA5_SEDHY</name>
<protein>
    <submittedName>
        <fullName evidence="7">ABC transporter permease</fullName>
    </submittedName>
</protein>
<evidence type="ECO:0000256" key="2">
    <source>
        <dbReference type="ARBA" id="ARBA00022475"/>
    </source>
</evidence>
<dbReference type="AlphaFoldDB" id="A0A974BIA5"/>
<feature type="transmembrane region" description="Helical" evidence="6">
    <location>
        <begin position="315"/>
        <end position="333"/>
    </location>
</feature>
<dbReference type="PANTHER" id="PTHR47089:SF1">
    <property type="entry name" value="GUANOSINE ABC TRANSPORTER PERMEASE PROTEIN NUPP"/>
    <property type="match status" value="1"/>
</dbReference>
<dbReference type="GO" id="GO:0005886">
    <property type="term" value="C:plasma membrane"/>
    <property type="evidence" value="ECO:0007669"/>
    <property type="project" value="UniProtKB-SubCell"/>
</dbReference>
<feature type="transmembrane region" description="Helical" evidence="6">
    <location>
        <begin position="12"/>
        <end position="31"/>
    </location>
</feature>